<accession>A0A0C6FGV1</accession>
<dbReference type="EMBL" id="AP014704">
    <property type="protein sequence ID" value="BAQ44264.1"/>
    <property type="molecule type" value="Genomic_DNA"/>
</dbReference>
<organism evidence="1 2">
    <name type="scientific">Methylobacterium aquaticum</name>
    <dbReference type="NCBI Taxonomy" id="270351"/>
    <lineage>
        <taxon>Bacteria</taxon>
        <taxon>Pseudomonadati</taxon>
        <taxon>Pseudomonadota</taxon>
        <taxon>Alphaproteobacteria</taxon>
        <taxon>Hyphomicrobiales</taxon>
        <taxon>Methylobacteriaceae</taxon>
        <taxon>Methylobacterium</taxon>
    </lineage>
</organism>
<proteinExistence type="predicted"/>
<reference evidence="2" key="2">
    <citation type="submission" date="2015-01" db="EMBL/GenBank/DDBJ databases">
        <title>Complete genome sequence of Methylobacterium aquaticum strain 22A.</title>
        <authorList>
            <person name="Tani A."/>
            <person name="Ogura Y."/>
            <person name="Hayashi T."/>
        </authorList>
    </citation>
    <scope>NUCLEOTIDE SEQUENCE [LARGE SCALE GENOMIC DNA]</scope>
    <source>
        <strain evidence="2">MA-22A</strain>
    </source>
</reference>
<dbReference type="AlphaFoldDB" id="A0A0C6FGV1"/>
<protein>
    <submittedName>
        <fullName evidence="1">Integrase family protein</fullName>
    </submittedName>
</protein>
<evidence type="ECO:0000313" key="1">
    <source>
        <dbReference type="EMBL" id="BAQ44264.1"/>
    </source>
</evidence>
<dbReference type="PATRIC" id="fig|270351.10.peg.817"/>
<gene>
    <name evidence="1" type="ORF">Maq22A_c04200</name>
</gene>
<dbReference type="KEGG" id="maqu:Maq22A_c04200"/>
<dbReference type="Proteomes" id="UP000061432">
    <property type="component" value="Chromosome"/>
</dbReference>
<sequence length="55" mass="5940">MPAFTARSVELAKPDPAKRLELPDAALPGFYLVIQPSGAKSWAVRYRAIVSQGVV</sequence>
<dbReference type="OrthoDB" id="7615137at2"/>
<name>A0A0C6FGV1_9HYPH</name>
<reference evidence="1 2" key="1">
    <citation type="journal article" date="2015" name="Genome Announc.">
        <title>Complete Genome Sequence of Methylobacterium aquaticum Strain 22A, Isolated from Racomitrium japonicum Moss.</title>
        <authorList>
            <person name="Tani A."/>
            <person name="Ogura Y."/>
            <person name="Hayashi T."/>
            <person name="Kimbara K."/>
        </authorList>
    </citation>
    <scope>NUCLEOTIDE SEQUENCE [LARGE SCALE GENOMIC DNA]</scope>
    <source>
        <strain evidence="1 2">MA-22A</strain>
    </source>
</reference>
<dbReference type="RefSeq" id="WP_145984574.1">
    <property type="nucleotide sequence ID" value="NZ_AP014704.1"/>
</dbReference>
<dbReference type="InterPro" id="IPR038488">
    <property type="entry name" value="Integrase_DNA-bd_sf"/>
</dbReference>
<evidence type="ECO:0000313" key="2">
    <source>
        <dbReference type="Proteomes" id="UP000061432"/>
    </source>
</evidence>
<dbReference type="Gene3D" id="3.30.160.390">
    <property type="entry name" value="Integrase, DNA-binding domain"/>
    <property type="match status" value="1"/>
</dbReference>